<evidence type="ECO:0000256" key="5">
    <source>
        <dbReference type="ARBA" id="ARBA00022692"/>
    </source>
</evidence>
<organism evidence="18 19">
    <name type="scientific">Gossypium arboreum</name>
    <name type="common">Tree cotton</name>
    <name type="synonym">Gossypium nanking</name>
    <dbReference type="NCBI Taxonomy" id="29729"/>
    <lineage>
        <taxon>Eukaryota</taxon>
        <taxon>Viridiplantae</taxon>
        <taxon>Streptophyta</taxon>
        <taxon>Embryophyta</taxon>
        <taxon>Tracheophyta</taxon>
        <taxon>Spermatophyta</taxon>
        <taxon>Magnoliopsida</taxon>
        <taxon>eudicotyledons</taxon>
        <taxon>Gunneridae</taxon>
        <taxon>Pentapetalae</taxon>
        <taxon>rosids</taxon>
        <taxon>malvids</taxon>
        <taxon>Malvales</taxon>
        <taxon>Malvaceae</taxon>
        <taxon>Malvoideae</taxon>
        <taxon>Gossypium</taxon>
    </lineage>
</organism>
<feature type="chain" id="PRO_5045908169" description="Protein kinase domain-containing protein" evidence="16">
    <location>
        <begin position="29"/>
        <end position="1902"/>
    </location>
</feature>
<evidence type="ECO:0000256" key="4">
    <source>
        <dbReference type="ARBA" id="ARBA00022679"/>
    </source>
</evidence>
<comment type="caution">
    <text evidence="18">The sequence shown here is derived from an EMBL/GenBank/DDBJ whole genome shotgun (WGS) entry which is preliminary data.</text>
</comment>
<dbReference type="SMART" id="SM00369">
    <property type="entry name" value="LRR_TYP"/>
    <property type="match status" value="9"/>
</dbReference>
<evidence type="ECO:0000256" key="12">
    <source>
        <dbReference type="ARBA" id="ARBA00023136"/>
    </source>
</evidence>
<evidence type="ECO:0000256" key="15">
    <source>
        <dbReference type="SAM" id="Phobius"/>
    </source>
</evidence>
<dbReference type="SUPFAM" id="SSF52058">
    <property type="entry name" value="L domain-like"/>
    <property type="match status" value="3"/>
</dbReference>
<evidence type="ECO:0000256" key="6">
    <source>
        <dbReference type="ARBA" id="ARBA00022729"/>
    </source>
</evidence>
<dbReference type="EMBL" id="JARKNE010000005">
    <property type="protein sequence ID" value="KAK5831977.1"/>
    <property type="molecule type" value="Genomic_DNA"/>
</dbReference>
<dbReference type="Gene3D" id="3.30.200.20">
    <property type="entry name" value="Phosphorylase Kinase, domain 1"/>
    <property type="match status" value="2"/>
</dbReference>
<keyword evidence="5 15" id="KW-0812">Transmembrane</keyword>
<accession>A0ABR0PYW9</accession>
<dbReference type="PROSITE" id="PS00108">
    <property type="entry name" value="PROTEIN_KINASE_ST"/>
    <property type="match status" value="2"/>
</dbReference>
<gene>
    <name evidence="18" type="ORF">PVK06_015776</name>
</gene>
<evidence type="ECO:0000259" key="17">
    <source>
        <dbReference type="PROSITE" id="PS50011"/>
    </source>
</evidence>
<keyword evidence="19" id="KW-1185">Reference proteome</keyword>
<evidence type="ECO:0000313" key="19">
    <source>
        <dbReference type="Proteomes" id="UP001358586"/>
    </source>
</evidence>
<comment type="similarity">
    <text evidence="2">Belongs to the protein kinase superfamily. Ser/Thr protein kinase family.</text>
</comment>
<feature type="transmembrane region" description="Helical" evidence="15">
    <location>
        <begin position="1527"/>
        <end position="1546"/>
    </location>
</feature>
<sequence>MSNACSHRQIFLSLYFLFCFTFPCYVKSDELQILMTLKSALNKSSTDVLDSWAATGSFCSFNGITCDGGGSVKEIELSNQKLTGVLPLDSICQLQSLDKLSMGHNSLYGAITEDLNNCSKLRYLDLGNNPFSGPFPDISALSELQYLYLNGSGFSGRFPWKSLENMNNLTVLSLGDNLFDRTPFPDQIVKLRKLNWLYLANCSIEGKIPPSIGDLTELKDLELQLNYLSGAIPSEIGKLRKLWQLELYGNELTGKLPVGLRNLTSLEYFDASINYLEGDISEVKYLTNLVSLQLFMNRFNGGVPPELGEFKKLVNLSLYTNMLTGPLPQKLGSWADFDYIDVSENLLTGLIPPDMCKKGTMRGLLMLQNRFTGEIPTTYASCATMKRFRVSNNSLSGIVPAGIWGLPQVEIIDIAYNRFEGPITSDIKNAKEIGILSAEFNRLSGEVPKEISGATSLVKIELNDNQMSGEIPDGIGELKALSSLKLQNNMFSGPIPDSLGSCASISNINMANNSLSGKIPSSLGSLPTLNSLDLSRNELSGRIPESLSFLRLNLFDLSYNRLTGPVPQSLAVEAYNGSLAGNPGLCSSTIKSFKQCPPDSGMSKHVRTLIVCLAVGAIMLASLGCILYLRRKEKDHNRSLKEESWDVKSFHVLTFTEDDILDSIKQENLIGKGGAGNVYKVMLSNGVELAVKHLWNTDSHGRWKSRSSTPILGRRSGKEKEFDAEVQTLSSIRHVNVVKLYCSITSEDSSLLVYEYLPNGSLWDRLHTSRKMELDWDTRYEIAVGAAKGLEYLHHGCERPVIHRDVKSSNILLDEFLKPRIADFGLAKIVQANGGKDSTHVIAGTHGYIAPEYGYTYKVNEKSDVYSFGVVLMELVSGKRPIEPEFGDNKDIVSWVSSKLKNKESVLSIVDPRIPVAFKEDAVKVLKIAILCTTQLPALRPTMRSVVQMLEEAEPCKLVSIVINKDAIRDDQFRFFNLMKASLSGKALSAWDVSGMKSFCDFRGVSCNNRGYVESINISDWSLSGNFPADVCSHLPELRVLDISRNNLRGNFLNSIVNCSLLEEFNMNSAYLRTTLPDFSKMTSLRVLDLSYNLFTGDFPMSITNLTDLEVIYFNENDGLNLWQLPGNISRLTKLRVMVFTTCMLYGSIPASIGNMTSLVDLELSGNFLSGQIPKELGLLKNLQQLELYYNQHLSGSIPEELGNLTELVDLDMSVNRLSGSIPESLCRLPKLQVLQLYNNSLTGEIPGVIAESTTLTMLSLYENFLSGQIPQNLGKSSAMVLLDLSENKLSGPLPAELCRGGRLLYLLVLDNKFSGKLPDSYANCKSLIRFRVSKNYLEGAIPEDLTGLPHAAIIDLADNSFTGPFPTSIGNAKNLSELFMQNNKLSGFLPPEISGAINLMKIDLSNNLLSGPIPTEIGDLKKLNLLMLQGNKLSSSIPSSLSLLKSIGVVDLSNNHLTGNIPESLGELSSNTINFSNNELYGPIPLSLIKDGLVESFSGNPGLCTPVEVQSFPKCSHKHNQKKRNSVWAIMISVTVFTIGAILFLRRRYSKQRGVVEHEHDETLSSSFFPYNVKNFHRICFDQHEILEAMIEKNIVGHGGSGTVYRIGLRGGEVVAVKRLWSRTAKDTTPEDQLIFDKGLKTEVETLGSIRHKNIVKLYSYITNFDRKMLVYEYMPNGNLWDALHKGWIHLDWPIRHQIALGVAQGLAYLHHDLLTPIIHRDIKSTNILLDANYEPKVADFGIAKVLQARGGKDSIITVIAGTYGYLAPEYAYSSKATTKSDVYSFGVVLMELITGKKPVEADFGENKNIIYWVSTKLDTKEGVMEVLDKRVSGSFKDEMIQVLRIAMRCTYRNPTQRPPMNEVVQLLIEADPCRFDSCKLSINKTKEASNVTKVKSQPEV</sequence>
<dbReference type="Pfam" id="PF00069">
    <property type="entry name" value="Pkinase"/>
    <property type="match status" value="2"/>
</dbReference>
<name>A0ABR0PYW9_GOSAR</name>
<evidence type="ECO:0000256" key="2">
    <source>
        <dbReference type="ARBA" id="ARBA00008684"/>
    </source>
</evidence>
<evidence type="ECO:0000256" key="3">
    <source>
        <dbReference type="ARBA" id="ARBA00022614"/>
    </source>
</evidence>
<evidence type="ECO:0000256" key="9">
    <source>
        <dbReference type="ARBA" id="ARBA00022777"/>
    </source>
</evidence>
<feature type="domain" description="Protein kinase" evidence="17">
    <location>
        <begin position="1591"/>
        <end position="1876"/>
    </location>
</feature>
<comment type="subcellular location">
    <subcellularLocation>
        <location evidence="1">Membrane</location>
        <topology evidence="1">Single-pass membrane protein</topology>
    </subcellularLocation>
</comment>
<dbReference type="PROSITE" id="PS00107">
    <property type="entry name" value="PROTEIN_KINASE_ATP"/>
    <property type="match status" value="1"/>
</dbReference>
<evidence type="ECO:0000256" key="8">
    <source>
        <dbReference type="ARBA" id="ARBA00022741"/>
    </source>
</evidence>
<dbReference type="InterPro" id="IPR017441">
    <property type="entry name" value="Protein_kinase_ATP_BS"/>
</dbReference>
<protein>
    <recommendedName>
        <fullName evidence="17">Protein kinase domain-containing protein</fullName>
    </recommendedName>
</protein>
<dbReference type="InterPro" id="IPR013210">
    <property type="entry name" value="LRR_N_plant-typ"/>
</dbReference>
<proteinExistence type="inferred from homology"/>
<dbReference type="Pfam" id="PF08263">
    <property type="entry name" value="LRRNT_2"/>
    <property type="match status" value="2"/>
</dbReference>
<keyword evidence="11 15" id="KW-1133">Transmembrane helix</keyword>
<evidence type="ECO:0000256" key="11">
    <source>
        <dbReference type="ARBA" id="ARBA00022989"/>
    </source>
</evidence>
<keyword evidence="3" id="KW-0433">Leucine-rich repeat</keyword>
<evidence type="ECO:0000256" key="13">
    <source>
        <dbReference type="ARBA" id="ARBA00023180"/>
    </source>
</evidence>
<evidence type="ECO:0000256" key="10">
    <source>
        <dbReference type="ARBA" id="ARBA00022840"/>
    </source>
</evidence>
<dbReference type="InterPro" id="IPR055414">
    <property type="entry name" value="LRR_R13L4/SHOC2-like"/>
</dbReference>
<feature type="signal peptide" evidence="16">
    <location>
        <begin position="1"/>
        <end position="28"/>
    </location>
</feature>
<feature type="domain" description="Protein kinase" evidence="17">
    <location>
        <begin position="664"/>
        <end position="954"/>
    </location>
</feature>
<keyword evidence="13" id="KW-0325">Glycoprotein</keyword>
<dbReference type="Gene3D" id="1.10.510.10">
    <property type="entry name" value="Transferase(Phosphotransferase) domain 1"/>
    <property type="match status" value="2"/>
</dbReference>
<evidence type="ECO:0000256" key="16">
    <source>
        <dbReference type="SAM" id="SignalP"/>
    </source>
</evidence>
<dbReference type="Pfam" id="PF23598">
    <property type="entry name" value="LRR_14"/>
    <property type="match status" value="2"/>
</dbReference>
<evidence type="ECO:0000256" key="7">
    <source>
        <dbReference type="ARBA" id="ARBA00022737"/>
    </source>
</evidence>
<dbReference type="InterPro" id="IPR032675">
    <property type="entry name" value="LRR_dom_sf"/>
</dbReference>
<keyword evidence="9" id="KW-0418">Kinase</keyword>
<reference evidence="18 19" key="1">
    <citation type="submission" date="2023-03" db="EMBL/GenBank/DDBJ databases">
        <title>WGS of Gossypium arboreum.</title>
        <authorList>
            <person name="Yu D."/>
        </authorList>
    </citation>
    <scope>NUCLEOTIDE SEQUENCE [LARGE SCALE GENOMIC DNA]</scope>
    <source>
        <tissue evidence="18">Leaf</tissue>
    </source>
</reference>
<evidence type="ECO:0000256" key="1">
    <source>
        <dbReference type="ARBA" id="ARBA00004167"/>
    </source>
</evidence>
<dbReference type="InterPro" id="IPR050647">
    <property type="entry name" value="Plant_LRR-RLKs"/>
</dbReference>
<dbReference type="Gene3D" id="3.80.10.10">
    <property type="entry name" value="Ribonuclease Inhibitor"/>
    <property type="match status" value="6"/>
</dbReference>
<dbReference type="InterPro" id="IPR001611">
    <property type="entry name" value="Leu-rich_rpt"/>
</dbReference>
<dbReference type="SMART" id="SM00220">
    <property type="entry name" value="S_TKc"/>
    <property type="match status" value="2"/>
</dbReference>
<dbReference type="InterPro" id="IPR003591">
    <property type="entry name" value="Leu-rich_rpt_typical-subtyp"/>
</dbReference>
<dbReference type="Proteomes" id="UP001358586">
    <property type="component" value="Chromosome 5"/>
</dbReference>
<keyword evidence="7" id="KW-0677">Repeat</keyword>
<keyword evidence="4" id="KW-0808">Transferase</keyword>
<dbReference type="PANTHER" id="PTHR48056:SF81">
    <property type="entry name" value="RECEPTOR PROTEIN-TYROSINE KINASE CEPR1"/>
    <property type="match status" value="1"/>
</dbReference>
<dbReference type="SUPFAM" id="SSF56112">
    <property type="entry name" value="Protein kinase-like (PK-like)"/>
    <property type="match status" value="2"/>
</dbReference>
<dbReference type="InterPro" id="IPR008271">
    <property type="entry name" value="Ser/Thr_kinase_AS"/>
</dbReference>
<keyword evidence="10 14" id="KW-0067">ATP-binding</keyword>
<dbReference type="InterPro" id="IPR011009">
    <property type="entry name" value="Kinase-like_dom_sf"/>
</dbReference>
<keyword evidence="8 14" id="KW-0547">Nucleotide-binding</keyword>
<dbReference type="Pfam" id="PF00560">
    <property type="entry name" value="LRR_1"/>
    <property type="match status" value="7"/>
</dbReference>
<dbReference type="PROSITE" id="PS50011">
    <property type="entry name" value="PROTEIN_KINASE_DOM"/>
    <property type="match status" value="2"/>
</dbReference>
<evidence type="ECO:0000313" key="18">
    <source>
        <dbReference type="EMBL" id="KAK5831977.1"/>
    </source>
</evidence>
<dbReference type="InterPro" id="IPR000719">
    <property type="entry name" value="Prot_kinase_dom"/>
</dbReference>
<evidence type="ECO:0000256" key="14">
    <source>
        <dbReference type="PROSITE-ProRule" id="PRU10141"/>
    </source>
</evidence>
<feature type="binding site" evidence="14">
    <location>
        <position position="1619"/>
    </location>
    <ligand>
        <name>ATP</name>
        <dbReference type="ChEBI" id="CHEBI:30616"/>
    </ligand>
</feature>
<dbReference type="PANTHER" id="PTHR48056">
    <property type="entry name" value="LRR RECEPTOR-LIKE SERINE/THREONINE-PROTEIN KINASE-RELATED"/>
    <property type="match status" value="1"/>
</dbReference>
<keyword evidence="12 15" id="KW-0472">Membrane</keyword>
<dbReference type="SUPFAM" id="SSF52047">
    <property type="entry name" value="RNI-like"/>
    <property type="match status" value="1"/>
</dbReference>
<keyword evidence="6 16" id="KW-0732">Signal</keyword>